<sequence>MLVPLSKIRQIRDEEPILQEWNSHLDDCGRGLNGWNLCLTCYVAVLQESFPKFSAKNHINVTFCQHYPKVLEDLTLTEEYLIARCHPIGVVLKLRSAGRSSPLHYDAVRGHFIVIPQDPGPLLSILPSPELVLHNLIKVFWIGHRPPTQNDLKPFLIVRKHAVLAALQYLVEHNHLYTDVTINHSITDEWPDDFIPPELQDSVILLDSDDHHEREGYTVHLQDGNYENDWQAAENGFSTQDAVPFLTTASVATDINGERQNPEARILHTLYNLVTNAVPDANRSPPQELGSDLTETEDTRTPVISYQIQGKATLLNHWKDPHYFTAAFPTLFPKGSGGHLDERNVPVSIAAFANWALRHHSRRFARHRTFMYLLYDVIQLRRSSLGNALLSRRSDWNSITRDINTVTVTQLENATTALSAGQPVDNPVIQRLLRNVTAIGVKVPGSFFHKLQLRAELRGLIVREGMAAFWLTINPSDLQNPLVLTLAGMDVSNTAMPTATAAIHHAVATSNPVAVAQFFHYTCKAILNKLLTTDSENTGIFGDVSNYFGVVETNGRGMLHLHTLVWVRGNLEFTTLRDRLLGDANFAARMIRYLETVIVQSISEVDERDPNVLPPKDFPSTINGESDFEFYDRLLRDSNNVARQKQLHSKNHSATCFKYKRNGSDEVEQDPTRPGKGLSLQLRLSLHIPEKDIQSDDVELQDIPTVVRFFAEVGKSDAYQPNVFVYAWGSFLTTSLPDQGFHILMHAHAVDRHPGNQDDTESYFMHCPEAAQPTVTFLGTIMERGGQLNDGPVLLHYRLQTTVYDNSARAPQTFPITAYFKNGSRWTNFPVLTPQTQIFITGRIFGVTKENQQLAILTEDIHFLPTTPSPIPPSPSSTTGKRKRHDRWATRASPSTPSKSTRHQNATSVPDFQDGSKVDLSGPSMPNNTDTTALEDDNDTLVTWPDTELDPDPTHPEDSPSERRSQRRRKTSYVDILSQYT</sequence>
<comment type="caution">
    <text evidence="4">The sequence shown here is derived from an EMBL/GenBank/DDBJ whole genome shotgun (WGS) entry which is preliminary data.</text>
</comment>
<evidence type="ECO:0000259" key="3">
    <source>
        <dbReference type="Pfam" id="PF20209"/>
    </source>
</evidence>
<feature type="compositionally biased region" description="Basic and acidic residues" evidence="1">
    <location>
        <begin position="952"/>
        <end position="964"/>
    </location>
</feature>
<dbReference type="InterPro" id="IPR046700">
    <property type="entry name" value="DUF6570"/>
</dbReference>
<dbReference type="OrthoDB" id="432234at2759"/>
<dbReference type="GeneID" id="63796754"/>
<protein>
    <submittedName>
        <fullName evidence="4">Uncharacterized protein</fullName>
    </submittedName>
</protein>
<feature type="domain" description="DUF6570" evidence="3">
    <location>
        <begin position="49"/>
        <end position="185"/>
    </location>
</feature>
<proteinExistence type="predicted"/>
<gene>
    <name evidence="4" type="ORF">BHQ10_007539</name>
</gene>
<evidence type="ECO:0000313" key="4">
    <source>
        <dbReference type="EMBL" id="RAO71527.1"/>
    </source>
</evidence>
<dbReference type="STRING" id="1196081.A0A364L6U1"/>
<dbReference type="Proteomes" id="UP000249363">
    <property type="component" value="Unassembled WGS sequence"/>
</dbReference>
<evidence type="ECO:0000259" key="2">
    <source>
        <dbReference type="Pfam" id="PF14214"/>
    </source>
</evidence>
<reference evidence="4 5" key="1">
    <citation type="journal article" date="2017" name="Biotechnol. Biofuels">
        <title>Differential beta-glucosidase expression as a function of carbon source availability in Talaromyces amestolkiae: a genomic and proteomic approach.</title>
        <authorList>
            <person name="de Eugenio L.I."/>
            <person name="Mendez-Liter J.A."/>
            <person name="Nieto-Dominguez M."/>
            <person name="Alonso L."/>
            <person name="Gil-Munoz J."/>
            <person name="Barriuso J."/>
            <person name="Prieto A."/>
            <person name="Martinez M.J."/>
        </authorList>
    </citation>
    <scope>NUCLEOTIDE SEQUENCE [LARGE SCALE GENOMIC DNA]</scope>
    <source>
        <strain evidence="4 5">CIB</strain>
    </source>
</reference>
<organism evidence="4 5">
    <name type="scientific">Talaromyces amestolkiae</name>
    <dbReference type="NCBI Taxonomy" id="1196081"/>
    <lineage>
        <taxon>Eukaryota</taxon>
        <taxon>Fungi</taxon>
        <taxon>Dikarya</taxon>
        <taxon>Ascomycota</taxon>
        <taxon>Pezizomycotina</taxon>
        <taxon>Eurotiomycetes</taxon>
        <taxon>Eurotiomycetidae</taxon>
        <taxon>Eurotiales</taxon>
        <taxon>Trichocomaceae</taxon>
        <taxon>Talaromyces</taxon>
        <taxon>Talaromyces sect. Talaromyces</taxon>
    </lineage>
</organism>
<accession>A0A364L6U1</accession>
<dbReference type="Pfam" id="PF20209">
    <property type="entry name" value="DUF6570"/>
    <property type="match status" value="1"/>
</dbReference>
<evidence type="ECO:0000313" key="5">
    <source>
        <dbReference type="Proteomes" id="UP000249363"/>
    </source>
</evidence>
<feature type="compositionally biased region" description="Polar residues" evidence="1">
    <location>
        <begin position="892"/>
        <end position="910"/>
    </location>
</feature>
<dbReference type="EMBL" id="MIKG01000015">
    <property type="protein sequence ID" value="RAO71527.1"/>
    <property type="molecule type" value="Genomic_DNA"/>
</dbReference>
<keyword evidence="5" id="KW-1185">Reference proteome</keyword>
<dbReference type="RefSeq" id="XP_040736042.1">
    <property type="nucleotide sequence ID" value="XM_040880245.1"/>
</dbReference>
<name>A0A364L6U1_TALAM</name>
<evidence type="ECO:0000256" key="1">
    <source>
        <dbReference type="SAM" id="MobiDB-lite"/>
    </source>
</evidence>
<feature type="domain" description="Helitron helicase-like" evidence="2">
    <location>
        <begin position="352"/>
        <end position="565"/>
    </location>
</feature>
<dbReference type="AlphaFoldDB" id="A0A364L6U1"/>
<feature type="region of interest" description="Disordered" evidence="1">
    <location>
        <begin position="863"/>
        <end position="981"/>
    </location>
</feature>
<dbReference type="InterPro" id="IPR025476">
    <property type="entry name" value="Helitron_helicase-like"/>
</dbReference>
<dbReference type="Pfam" id="PF14214">
    <property type="entry name" value="Helitron_like_N"/>
    <property type="match status" value="1"/>
</dbReference>